<protein>
    <recommendedName>
        <fullName evidence="4">Intracellular multiplication protein IcmX</fullName>
    </recommendedName>
</protein>
<feature type="chain" id="PRO_5013121303" description="Intracellular multiplication protein IcmX" evidence="1">
    <location>
        <begin position="26"/>
        <end position="479"/>
    </location>
</feature>
<dbReference type="Proteomes" id="UP000201728">
    <property type="component" value="Chromosome"/>
</dbReference>
<dbReference type="OrthoDB" id="5634380at2"/>
<name>A0A222NZY0_9GAMM</name>
<proteinExistence type="predicted"/>
<dbReference type="RefSeq" id="WP_094090190.1">
    <property type="nucleotide sequence ID" value="NZ_CP016397.1"/>
</dbReference>
<evidence type="ECO:0008006" key="4">
    <source>
        <dbReference type="Google" id="ProtNLM"/>
    </source>
</evidence>
<sequence>MKLLSRRVALSSVLLFTAATSSSVASVNSVNPLDPINNTMNQISKYLLNLGQYLGYNIENPPSSTLNDTMLQITGSALQTILLPTVKTLYGALPVNTAGISAVTSSETAPPYFVPSNNPLSLLNVSGNSTFLTSRFSEPSTNISISPLMDQPTSSAAGAGQVQYQYQNDPVSQALANILMTPDYSFCLDNAGQNWVGCDTNQAGLNEGQVMQNVIGTIPGTADFYKGAFNLPAIMQLNSNSLIAPLMYTTQATNQPATQVVNTGTTQPSPTTGPLVAQNPAQQAINFIRYATSAVTPVPLASRNFYDKLYQQYIDPKGSTLSKFQAGYALTNYLLNLRVFAAQTSVGISNLYYILSKRMQQPVVNTSGEAQLPPTSQSLSEYQMATWRLFDPRQANNNNQGSMGNTEWLAGLDTASAATVQKEIAILLAEINYQLYLNRQQEERILLTNSVLLLQNSKILELNGFLRASSDTSNSSAAQ</sequence>
<feature type="signal peptide" evidence="1">
    <location>
        <begin position="1"/>
        <end position="25"/>
    </location>
</feature>
<gene>
    <name evidence="2" type="ORF">clem_02670</name>
</gene>
<evidence type="ECO:0000256" key="1">
    <source>
        <dbReference type="SAM" id="SignalP"/>
    </source>
</evidence>
<reference evidence="3" key="1">
    <citation type="submission" date="2016-07" db="EMBL/GenBank/DDBJ databases">
        <authorList>
            <person name="Florea S."/>
            <person name="Webb J.S."/>
            <person name="Jaromczyk J."/>
            <person name="Schardl C.L."/>
        </authorList>
    </citation>
    <scope>NUCLEOTIDE SEQUENCE [LARGE SCALE GENOMIC DNA]</scope>
    <source>
        <strain evidence="3">CDC-D5610</strain>
    </source>
</reference>
<dbReference type="NCBIfam" id="NF038225">
    <property type="entry name" value="IcmX_IVB"/>
    <property type="match status" value="1"/>
</dbReference>
<organism evidence="2 3">
    <name type="scientific">Legionella clemsonensis</name>
    <dbReference type="NCBI Taxonomy" id="1867846"/>
    <lineage>
        <taxon>Bacteria</taxon>
        <taxon>Pseudomonadati</taxon>
        <taxon>Pseudomonadota</taxon>
        <taxon>Gammaproteobacteria</taxon>
        <taxon>Legionellales</taxon>
        <taxon>Legionellaceae</taxon>
        <taxon>Legionella</taxon>
    </lineage>
</organism>
<dbReference type="EMBL" id="CP016397">
    <property type="protein sequence ID" value="ASQ45095.1"/>
    <property type="molecule type" value="Genomic_DNA"/>
</dbReference>
<evidence type="ECO:0000313" key="2">
    <source>
        <dbReference type="EMBL" id="ASQ45095.1"/>
    </source>
</evidence>
<keyword evidence="3" id="KW-1185">Reference proteome</keyword>
<dbReference type="AlphaFoldDB" id="A0A222NZY0"/>
<evidence type="ECO:0000313" key="3">
    <source>
        <dbReference type="Proteomes" id="UP000201728"/>
    </source>
</evidence>
<keyword evidence="1" id="KW-0732">Signal</keyword>
<accession>A0A222NZY0</accession>
<dbReference type="KEGG" id="lcd:clem_02670"/>